<dbReference type="EMBL" id="QJNS01000355">
    <property type="protein sequence ID" value="RYO78911.1"/>
    <property type="molecule type" value="Genomic_DNA"/>
</dbReference>
<evidence type="ECO:0000256" key="3">
    <source>
        <dbReference type="ARBA" id="ARBA00023274"/>
    </source>
</evidence>
<feature type="domain" description="KOW" evidence="5">
    <location>
        <begin position="111"/>
        <end position="138"/>
    </location>
</feature>
<dbReference type="InterPro" id="IPR014722">
    <property type="entry name" value="Rib_uL2_dom2"/>
</dbReference>
<evidence type="ECO:0000256" key="4">
    <source>
        <dbReference type="SAM" id="MobiDB-lite"/>
    </source>
</evidence>
<evidence type="ECO:0000259" key="5">
    <source>
        <dbReference type="SMART" id="SM00739"/>
    </source>
</evidence>
<feature type="region of interest" description="Disordered" evidence="4">
    <location>
        <begin position="294"/>
        <end position="332"/>
    </location>
</feature>
<comment type="caution">
    <text evidence="6">The sequence shown here is derived from an EMBL/GenBank/DDBJ whole genome shotgun (WGS) entry which is preliminary data.</text>
</comment>
<evidence type="ECO:0000256" key="2">
    <source>
        <dbReference type="ARBA" id="ARBA00022980"/>
    </source>
</evidence>
<dbReference type="PANTHER" id="PTHR12903">
    <property type="entry name" value="MITOCHONDRIAL RIBOSOMAL PROTEIN L24"/>
    <property type="match status" value="1"/>
</dbReference>
<name>A0ABY0GW59_9PEZI</name>
<accession>A0ABY0GW59</accession>
<dbReference type="InterPro" id="IPR005824">
    <property type="entry name" value="KOW"/>
</dbReference>
<evidence type="ECO:0000313" key="6">
    <source>
        <dbReference type="EMBL" id="RYO78911.1"/>
    </source>
</evidence>
<evidence type="ECO:0000256" key="1">
    <source>
        <dbReference type="ARBA" id="ARBA00010618"/>
    </source>
</evidence>
<dbReference type="InterPro" id="IPR008991">
    <property type="entry name" value="Translation_prot_SH3-like_sf"/>
</dbReference>
<protein>
    <recommendedName>
        <fullName evidence="5">KOW domain-containing protein</fullName>
    </recommendedName>
</protein>
<comment type="similarity">
    <text evidence="1">Belongs to the universal ribosomal protein uL24 family.</text>
</comment>
<dbReference type="SUPFAM" id="SSF50104">
    <property type="entry name" value="Translation proteins SH3-like domain"/>
    <property type="match status" value="1"/>
</dbReference>
<reference evidence="6 7" key="1">
    <citation type="submission" date="2018-06" db="EMBL/GenBank/DDBJ databases">
        <title>Complete Genomes of Monosporascus.</title>
        <authorList>
            <person name="Robinson A.J."/>
            <person name="Natvig D.O."/>
        </authorList>
    </citation>
    <scope>NUCLEOTIDE SEQUENCE [LARGE SCALE GENOMIC DNA]</scope>
    <source>
        <strain evidence="6 7">CBS 609.92</strain>
    </source>
</reference>
<gene>
    <name evidence="6" type="ORF">DL762_008448</name>
</gene>
<proteinExistence type="inferred from homology"/>
<dbReference type="Proteomes" id="UP000294003">
    <property type="component" value="Unassembled WGS sequence"/>
</dbReference>
<dbReference type="CDD" id="cd06089">
    <property type="entry name" value="KOW_RPL26"/>
    <property type="match status" value="1"/>
</dbReference>
<dbReference type="InterPro" id="IPR003256">
    <property type="entry name" value="Ribosomal_uL24"/>
</dbReference>
<dbReference type="SMART" id="SM00739">
    <property type="entry name" value="KOW"/>
    <property type="match status" value="1"/>
</dbReference>
<feature type="compositionally biased region" description="Low complexity" evidence="4">
    <location>
        <begin position="353"/>
        <end position="394"/>
    </location>
</feature>
<dbReference type="InterPro" id="IPR041988">
    <property type="entry name" value="Ribosomal_uL24_KOW"/>
</dbReference>
<evidence type="ECO:0000313" key="7">
    <source>
        <dbReference type="Proteomes" id="UP000294003"/>
    </source>
</evidence>
<keyword evidence="3" id="KW-0687">Ribonucleoprotein</keyword>
<sequence length="414" mass="46274">MQKILRRVATAERVAAKRKKVKETKYFKKEKKEQVSDRQSQLQLAHREFERAKQAVRDGWALGPLAPRQDVGEWAGAHGAIHEARFRSYGRLTLAMRNRRCAWAGGAYNLNLRVNDRVVLLEGPDKGKIGKIASISEETAEVTVAGLNKSNLRVGPEMRLPDDPAAVNIELPLPISAIRLVHPLRDPQTGVTRDVIINQLAHSGMVVDRVTGKREWERVVPGLNVSIPWPPEEPEELKDYVGDTLRIDAEERTFVPTLLRPPMPPTVIDELRNKYSRFRTRHEPEYIARLEAEEKEKEERRRRAEESMRTPLQEFHRQERANKKKKGKPRLTLEMLEKIGEVIARNRERSLNAADTSEVSSSSSPPSSSSPAAGAAETSAATAEPSSSAAAAAEVPPPTPPQEETSQPPLPPST</sequence>
<organism evidence="6 7">
    <name type="scientific">Monosporascus cannonballus</name>
    <dbReference type="NCBI Taxonomy" id="155416"/>
    <lineage>
        <taxon>Eukaryota</taxon>
        <taxon>Fungi</taxon>
        <taxon>Dikarya</taxon>
        <taxon>Ascomycota</taxon>
        <taxon>Pezizomycotina</taxon>
        <taxon>Sordariomycetes</taxon>
        <taxon>Xylariomycetidae</taxon>
        <taxon>Xylariales</taxon>
        <taxon>Xylariales incertae sedis</taxon>
        <taxon>Monosporascus</taxon>
    </lineage>
</organism>
<keyword evidence="7" id="KW-1185">Reference proteome</keyword>
<feature type="compositionally biased region" description="Basic and acidic residues" evidence="4">
    <location>
        <begin position="294"/>
        <end position="321"/>
    </location>
</feature>
<dbReference type="Gene3D" id="2.30.30.30">
    <property type="match status" value="1"/>
</dbReference>
<dbReference type="Pfam" id="PF22682">
    <property type="entry name" value="Ribosomal_uL24m-like"/>
    <property type="match status" value="1"/>
</dbReference>
<feature type="region of interest" description="Disordered" evidence="4">
    <location>
        <begin position="350"/>
        <end position="414"/>
    </location>
</feature>
<keyword evidence="2" id="KW-0689">Ribosomal protein</keyword>